<sequence>MNQYEKSIASSSNILGLRHNGRTGKDFSSFSVSTITPGLVEVARNMLDAIFSEESVENKDSIEQERRLIGREIEENASTLNALRITAEYLLTLDSSFSHPVTGFPETLETISQKDLESWKLQHYVAPKTAMTIVGKIPDTQLSDLTEMLNSLPINDSQDEVSRPLCHQRAMSKELPRQSNTNQHWVMFAFPAEAASDPTTTSTSLLFDIATDPAGSRLSRLLRHDTGAAYSLYRRTMAFRDLGYCVCAFKTSESHHESVLAKTRDLFEIMRESGPSEEEIQAAKLKMIASLIPLLEQQSSLSCLLEEGAMYKYDPLSFSELNSSLEAPSSTKVKKLTERLFDSEKMVVVTK</sequence>
<protein>
    <submittedName>
        <fullName evidence="3">Insulinase family protein</fullName>
    </submittedName>
</protein>
<comment type="similarity">
    <text evidence="1">Belongs to the peptidase M16 family.</text>
</comment>
<evidence type="ECO:0000313" key="4">
    <source>
        <dbReference type="Proteomes" id="UP000524246"/>
    </source>
</evidence>
<evidence type="ECO:0000256" key="1">
    <source>
        <dbReference type="ARBA" id="ARBA00007261"/>
    </source>
</evidence>
<dbReference type="SUPFAM" id="SSF63411">
    <property type="entry name" value="LuxS/MPP-like metallohydrolase"/>
    <property type="match status" value="2"/>
</dbReference>
<dbReference type="PANTHER" id="PTHR11851">
    <property type="entry name" value="METALLOPROTEASE"/>
    <property type="match status" value="1"/>
</dbReference>
<name>A0A7X9IJX4_9DELT</name>
<evidence type="ECO:0000259" key="2">
    <source>
        <dbReference type="Pfam" id="PF05193"/>
    </source>
</evidence>
<dbReference type="Pfam" id="PF05193">
    <property type="entry name" value="Peptidase_M16_C"/>
    <property type="match status" value="1"/>
</dbReference>
<organism evidence="3 4">
    <name type="scientific">SAR324 cluster bacterium</name>
    <dbReference type="NCBI Taxonomy" id="2024889"/>
    <lineage>
        <taxon>Bacteria</taxon>
        <taxon>Deltaproteobacteria</taxon>
        <taxon>SAR324 cluster</taxon>
    </lineage>
</organism>
<feature type="domain" description="Peptidase M16 C-terminal" evidence="2">
    <location>
        <begin position="111"/>
        <end position="285"/>
    </location>
</feature>
<comment type="caution">
    <text evidence="3">The sequence shown here is derived from an EMBL/GenBank/DDBJ whole genome shotgun (WGS) entry which is preliminary data.</text>
</comment>
<dbReference type="InterPro" id="IPR007863">
    <property type="entry name" value="Peptidase_M16_C"/>
</dbReference>
<dbReference type="PANTHER" id="PTHR11851:SF49">
    <property type="entry name" value="MITOCHONDRIAL-PROCESSING PEPTIDASE SUBUNIT ALPHA"/>
    <property type="match status" value="1"/>
</dbReference>
<gene>
    <name evidence="3" type="ORF">GYA55_08020</name>
</gene>
<dbReference type="GO" id="GO:0046872">
    <property type="term" value="F:metal ion binding"/>
    <property type="evidence" value="ECO:0007669"/>
    <property type="project" value="InterPro"/>
</dbReference>
<dbReference type="AlphaFoldDB" id="A0A7X9IJX4"/>
<dbReference type="InterPro" id="IPR050361">
    <property type="entry name" value="MPP/UQCRC_Complex"/>
</dbReference>
<accession>A0A7X9IJX4</accession>
<evidence type="ECO:0000313" key="3">
    <source>
        <dbReference type="EMBL" id="NMC63100.1"/>
    </source>
</evidence>
<dbReference type="Proteomes" id="UP000524246">
    <property type="component" value="Unassembled WGS sequence"/>
</dbReference>
<dbReference type="Gene3D" id="3.30.830.10">
    <property type="entry name" value="Metalloenzyme, LuxS/M16 peptidase-like"/>
    <property type="match status" value="2"/>
</dbReference>
<dbReference type="InterPro" id="IPR011249">
    <property type="entry name" value="Metalloenz_LuxS/M16"/>
</dbReference>
<proteinExistence type="inferred from homology"/>
<dbReference type="EMBL" id="JAAZON010000354">
    <property type="protein sequence ID" value="NMC63100.1"/>
    <property type="molecule type" value="Genomic_DNA"/>
</dbReference>
<reference evidence="3 4" key="1">
    <citation type="journal article" date="2020" name="Biotechnol. Biofuels">
        <title>New insights from the biogas microbiome by comprehensive genome-resolved metagenomics of nearly 1600 species originating from multiple anaerobic digesters.</title>
        <authorList>
            <person name="Campanaro S."/>
            <person name="Treu L."/>
            <person name="Rodriguez-R L.M."/>
            <person name="Kovalovszki A."/>
            <person name="Ziels R.M."/>
            <person name="Maus I."/>
            <person name="Zhu X."/>
            <person name="Kougias P.G."/>
            <person name="Basile A."/>
            <person name="Luo G."/>
            <person name="Schluter A."/>
            <person name="Konstantinidis K.T."/>
            <person name="Angelidaki I."/>
        </authorList>
    </citation>
    <scope>NUCLEOTIDE SEQUENCE [LARGE SCALE GENOMIC DNA]</scope>
    <source>
        <strain evidence="3">AS27yjCOA_65</strain>
    </source>
</reference>